<feature type="coiled-coil region" evidence="3">
    <location>
        <begin position="175"/>
        <end position="202"/>
    </location>
</feature>
<evidence type="ECO:0000256" key="1">
    <source>
        <dbReference type="ARBA" id="ARBA00009477"/>
    </source>
</evidence>
<dbReference type="Gene3D" id="1.10.287.470">
    <property type="entry name" value="Helix hairpin bin"/>
    <property type="match status" value="1"/>
</dbReference>
<dbReference type="Gene3D" id="2.40.30.170">
    <property type="match status" value="1"/>
</dbReference>
<dbReference type="Gene3D" id="2.40.420.20">
    <property type="match status" value="1"/>
</dbReference>
<organism evidence="6 7">
    <name type="scientific">Acetobacter sacchari</name>
    <dbReference type="NCBI Taxonomy" id="2661687"/>
    <lineage>
        <taxon>Bacteria</taxon>
        <taxon>Pseudomonadati</taxon>
        <taxon>Pseudomonadota</taxon>
        <taxon>Alphaproteobacteria</taxon>
        <taxon>Acetobacterales</taxon>
        <taxon>Acetobacteraceae</taxon>
        <taxon>Acetobacter</taxon>
    </lineage>
</organism>
<keyword evidence="2" id="KW-0813">Transport</keyword>
<comment type="similarity">
    <text evidence="1">Belongs to the membrane fusion protein (MFP) (TC 8.A.1) family.</text>
</comment>
<protein>
    <submittedName>
        <fullName evidence="6">Efflux RND transporter periplasmic adaptor subunit</fullName>
    </submittedName>
</protein>
<evidence type="ECO:0000259" key="4">
    <source>
        <dbReference type="Pfam" id="PF25954"/>
    </source>
</evidence>
<dbReference type="InterPro" id="IPR058792">
    <property type="entry name" value="Beta-barrel_RND_2"/>
</dbReference>
<proteinExistence type="inferred from homology"/>
<gene>
    <name evidence="6" type="ORF">J2D73_15545</name>
</gene>
<sequence length="390" mass="40682">MNLPIVGRPGPLGAAAPVTGMHRPKTSGRYAVAAAAMLSCSGFASQANAENNPAHRNARGQVVVEADSALDKTLVVTPVTASIWNRGVRTPGEIVAEPSRSVTVFSPVTGLIQEVTVNPGDHVQAGQILARVISGDAAQATSDEAKARAGLEFAQRAFTRAQGVLAAGGGAQKDLENARSNLLQAQAEEDRAQARLSALQSASGADGIITLKAPIEGDVSAVNATAGMNVVDITQPLIVMANSEELWAIADVPERDIRGVTVGQQVNVAPSAFPNVILHSTVSAIDPIVQPNMAVLRVRSVLPNVDGALRPNMYAAITVMEPQPPTISVPQSALLMNNDKVTVFVRVAPHVFERRAVEIVYDEGDQCRVTSGLSPSDSVVTVGAILLNDD</sequence>
<dbReference type="Gene3D" id="2.40.50.100">
    <property type="match status" value="1"/>
</dbReference>
<dbReference type="SUPFAM" id="SSF111369">
    <property type="entry name" value="HlyD-like secretion proteins"/>
    <property type="match status" value="1"/>
</dbReference>
<dbReference type="PANTHER" id="PTHR30097">
    <property type="entry name" value="CATION EFFLUX SYSTEM PROTEIN CUSB"/>
    <property type="match status" value="1"/>
</dbReference>
<dbReference type="InterPro" id="IPR006143">
    <property type="entry name" value="RND_pump_MFP"/>
</dbReference>
<feature type="domain" description="CusB-like beta-barrel" evidence="4">
    <location>
        <begin position="246"/>
        <end position="321"/>
    </location>
</feature>
<dbReference type="InterPro" id="IPR058649">
    <property type="entry name" value="CzcB_C"/>
</dbReference>
<evidence type="ECO:0000313" key="7">
    <source>
        <dbReference type="Proteomes" id="UP000664771"/>
    </source>
</evidence>
<comment type="caution">
    <text evidence="6">The sequence shown here is derived from an EMBL/GenBank/DDBJ whole genome shotgun (WGS) entry which is preliminary data.</text>
</comment>
<accession>A0ABS3LZ88</accession>
<dbReference type="Pfam" id="PF25954">
    <property type="entry name" value="Beta-barrel_RND_2"/>
    <property type="match status" value="1"/>
</dbReference>
<dbReference type="RefSeq" id="WP_207882719.1">
    <property type="nucleotide sequence ID" value="NZ_JAFVMF010000018.1"/>
</dbReference>
<evidence type="ECO:0000259" key="5">
    <source>
        <dbReference type="Pfam" id="PF25975"/>
    </source>
</evidence>
<dbReference type="PANTHER" id="PTHR30097:SF4">
    <property type="entry name" value="SLR6042 PROTEIN"/>
    <property type="match status" value="1"/>
</dbReference>
<evidence type="ECO:0000256" key="2">
    <source>
        <dbReference type="ARBA" id="ARBA00022448"/>
    </source>
</evidence>
<keyword evidence="7" id="KW-1185">Reference proteome</keyword>
<evidence type="ECO:0000313" key="6">
    <source>
        <dbReference type="EMBL" id="MBO1361201.1"/>
    </source>
</evidence>
<dbReference type="Pfam" id="PF25975">
    <property type="entry name" value="CzcB_C"/>
    <property type="match status" value="1"/>
</dbReference>
<keyword evidence="3" id="KW-0175">Coiled coil</keyword>
<dbReference type="InterPro" id="IPR051909">
    <property type="entry name" value="MFP_Cation_Efflux"/>
</dbReference>
<dbReference type="NCBIfam" id="TIGR01730">
    <property type="entry name" value="RND_mfp"/>
    <property type="match status" value="1"/>
</dbReference>
<reference evidence="6 7" key="1">
    <citation type="submission" date="2021-03" db="EMBL/GenBank/DDBJ databases">
        <title>The complete genome sequence of Acetobacter sacchari TBRC 11175.</title>
        <authorList>
            <person name="Charoenyingcharoen P."/>
            <person name="Yukphan P."/>
        </authorList>
    </citation>
    <scope>NUCLEOTIDE SEQUENCE [LARGE SCALE GENOMIC DNA]</scope>
    <source>
        <strain evidence="6 7">TBRC 11175</strain>
    </source>
</reference>
<dbReference type="EMBL" id="JAFVMF010000018">
    <property type="protein sequence ID" value="MBO1361201.1"/>
    <property type="molecule type" value="Genomic_DNA"/>
</dbReference>
<dbReference type="Proteomes" id="UP000664771">
    <property type="component" value="Unassembled WGS sequence"/>
</dbReference>
<evidence type="ECO:0000256" key="3">
    <source>
        <dbReference type="SAM" id="Coils"/>
    </source>
</evidence>
<name>A0ABS3LZ88_9PROT</name>
<feature type="domain" description="CzcB-like C-terminal circularly permuted SH3-like" evidence="5">
    <location>
        <begin position="327"/>
        <end position="384"/>
    </location>
</feature>